<gene>
    <name evidence="1" type="ORF">Xinn_02887</name>
    <name evidence="2" type="ORF">XIS1_840061</name>
</gene>
<dbReference type="EMBL" id="FTLG01000230">
    <property type="protein sequence ID" value="SIP74792.1"/>
    <property type="molecule type" value="Genomic_DNA"/>
</dbReference>
<dbReference type="RefSeq" id="WP_086954116.1">
    <property type="nucleotide sequence ID" value="NZ_CAWNQC010000236.1"/>
</dbReference>
<name>A0A1N6N194_9GAMM</name>
<organism evidence="2 3">
    <name type="scientific">Xenorhabdus innexi</name>
    <dbReference type="NCBI Taxonomy" id="290109"/>
    <lineage>
        <taxon>Bacteria</taxon>
        <taxon>Pseudomonadati</taxon>
        <taxon>Pseudomonadota</taxon>
        <taxon>Gammaproteobacteria</taxon>
        <taxon>Enterobacterales</taxon>
        <taxon>Morganellaceae</taxon>
        <taxon>Xenorhabdus</taxon>
    </lineage>
</organism>
<dbReference type="OrthoDB" id="6447399at2"/>
<reference evidence="1 4" key="3">
    <citation type="journal article" date="2017" name="Nat. Microbiol.">
        <title>Natural product diversity associated with the nematode symbionts Photorhabdus and Xenorhabdus.</title>
        <authorList>
            <person name="Tobias N.J."/>
            <person name="Wolff H."/>
            <person name="Djahanschiri B."/>
            <person name="Grundmann F."/>
            <person name="Kronenwerth M."/>
            <person name="Shi Y.M."/>
            <person name="Simonyi S."/>
            <person name="Grun P."/>
            <person name="Shapiro-Ilan D."/>
            <person name="Pidot S.J."/>
            <person name="Stinear T.P."/>
            <person name="Ebersberger I."/>
            <person name="Bode H.B."/>
        </authorList>
    </citation>
    <scope>NUCLEOTIDE SEQUENCE [LARGE SCALE GENOMIC DNA]</scope>
    <source>
        <strain evidence="1 4">DSM 16336</strain>
    </source>
</reference>
<dbReference type="Proteomes" id="UP000224871">
    <property type="component" value="Unassembled WGS sequence"/>
</dbReference>
<protein>
    <submittedName>
        <fullName evidence="2">Uncharacterized protein</fullName>
    </submittedName>
</protein>
<accession>A0A1N6N194</accession>
<evidence type="ECO:0000313" key="3">
    <source>
        <dbReference type="Proteomes" id="UP000196435"/>
    </source>
</evidence>
<sequence length="128" mass="14236">MSTVGSVNGVYISEDLNYTLTVTDNNPSPGIFKGSFVSHSTLTGGVNYDEIFGQYRFVADDQQWPAQISFYSILTASPRKHVIADSWNGIRTADGNIIMSGVRTYTTKEGLYDIYTFEKIIFKLTPTT</sequence>
<reference evidence="3" key="2">
    <citation type="submission" date="2016-12" db="EMBL/GenBank/DDBJ databases">
        <authorList>
            <person name="Gaudriault S."/>
        </authorList>
    </citation>
    <scope>NUCLEOTIDE SEQUENCE [LARGE SCALE GENOMIC DNA]</scope>
    <source>
        <strain evidence="3">HGB1681 (deposited as PTA-6826 in the American Type Culture Collection)</strain>
    </source>
</reference>
<evidence type="ECO:0000313" key="1">
    <source>
        <dbReference type="EMBL" id="PHM31341.1"/>
    </source>
</evidence>
<keyword evidence="4" id="KW-1185">Reference proteome</keyword>
<dbReference type="EMBL" id="NIBU01000039">
    <property type="protein sequence ID" value="PHM31341.1"/>
    <property type="molecule type" value="Genomic_DNA"/>
</dbReference>
<reference evidence="2" key="1">
    <citation type="submission" date="2016-12" db="EMBL/GenBank/DDBJ databases">
        <authorList>
            <person name="Song W.-J."/>
            <person name="Kurnit D.M."/>
        </authorList>
    </citation>
    <scope>NUCLEOTIDE SEQUENCE [LARGE SCALE GENOMIC DNA]</scope>
    <source>
        <strain evidence="2">HGB1681</strain>
    </source>
</reference>
<dbReference type="AlphaFoldDB" id="A0A1N6N194"/>
<evidence type="ECO:0000313" key="4">
    <source>
        <dbReference type="Proteomes" id="UP000224871"/>
    </source>
</evidence>
<proteinExistence type="predicted"/>
<dbReference type="Proteomes" id="UP000196435">
    <property type="component" value="Unassembled WGS sequence"/>
</dbReference>
<evidence type="ECO:0000313" key="2">
    <source>
        <dbReference type="EMBL" id="SIP74792.1"/>
    </source>
</evidence>